<sequence length="793" mass="88781">MVEKHQRGKRPFLERLRAQEEKDEVMQALDEYRKPRDALLILVSDYIRICAPRLEELEELSLPPRYTVPELLDSISVNIHDRCATTVKGSPEALETAMLLILKRVNKMFEKLVNKPDLMRCIDWKSLEVYLKGLYMTLCKRPSIAASPYLKTLVTICISLILQERAAAAVSVAANLPFAPILSPPHFFADIVIKLTSRLMHVMKEQCSLKELCGNNINFGGPTRTEKMFVRLILPTCIRLGSGRTGEWKNAPKASFEDVSYALSCFLATVTTKNSSKPGKGPVRLSFADDNLELPRSLTFASPHEGKTSFEEIPESLYCAAYLGLKVLMVCFEDRLATEWYRIYQAMETIVDGQIGNVGFWDFMNFCVSYRTPLFLLIAPLIRTKVTQLRHNSSTERALKQRVLDKISRPPLVVNCRNALITRFLEELSFIKQKRPAAGLQEVDEGEEEEEGKEEKKLKLQAPPLGRERSSSAPEEPASKNPESDDVTPLPAMPRSVSLKAKKSVSFSPAPSFDDDLGSVNSSLGDVHGGKEKRKKWLLRKQETVEEQEGHNDKGLLDVDSSGDPFGHQRGATLRPGKKVSTGRGPRRRFEKFRAVTSSGLSETKSTNTSVEVQSKVENTSGAIVESHGKKFEMEVFETDVLIADSVVETVSDSKGSQASLTPPIAKPESVTISLSPYNSPSKRPQVPDTDEQFPDILEAIKPLPPIPPVKFISQLDEKHDSANTWNGSVAPAESNMSADYDVERAQRLSRTRWWHKVYSNVEITSTEEDSPRVQRVEITMSDASEIQRETNV</sequence>
<feature type="domain" description="Protein UNC80 C-terminal" evidence="2">
    <location>
        <begin position="91"/>
        <end position="433"/>
    </location>
</feature>
<feature type="region of interest" description="Disordered" evidence="1">
    <location>
        <begin position="439"/>
        <end position="588"/>
    </location>
</feature>
<gene>
    <name evidence="3" type="ORF">OS493_037569</name>
</gene>
<dbReference type="GO" id="GO:0055080">
    <property type="term" value="P:monoatomic cation homeostasis"/>
    <property type="evidence" value="ECO:0007669"/>
    <property type="project" value="TreeGrafter"/>
</dbReference>
<dbReference type="GO" id="GO:0034703">
    <property type="term" value="C:cation channel complex"/>
    <property type="evidence" value="ECO:0007669"/>
    <property type="project" value="TreeGrafter"/>
</dbReference>
<evidence type="ECO:0000313" key="4">
    <source>
        <dbReference type="Proteomes" id="UP001163046"/>
    </source>
</evidence>
<name>A0A9W9YVP5_9CNID</name>
<dbReference type="InterPro" id="IPR046460">
    <property type="entry name" value="UNC80_C"/>
</dbReference>
<dbReference type="PANTHER" id="PTHR31781">
    <property type="entry name" value="UNC80"/>
    <property type="match status" value="1"/>
</dbReference>
<proteinExistence type="predicted"/>
<protein>
    <recommendedName>
        <fullName evidence="2">Protein UNC80 C-terminal domain-containing protein</fullName>
    </recommendedName>
</protein>
<comment type="caution">
    <text evidence="3">The sequence shown here is derived from an EMBL/GenBank/DDBJ whole genome shotgun (WGS) entry which is preliminary data.</text>
</comment>
<dbReference type="GO" id="GO:0030424">
    <property type="term" value="C:axon"/>
    <property type="evidence" value="ECO:0007669"/>
    <property type="project" value="TreeGrafter"/>
</dbReference>
<keyword evidence="4" id="KW-1185">Reference proteome</keyword>
<dbReference type="EMBL" id="MU826898">
    <property type="protein sequence ID" value="KAJ7369619.1"/>
    <property type="molecule type" value="Genomic_DNA"/>
</dbReference>
<dbReference type="AlphaFoldDB" id="A0A9W9YVP5"/>
<accession>A0A9W9YVP5</accession>
<dbReference type="Proteomes" id="UP001163046">
    <property type="component" value="Unassembled WGS sequence"/>
</dbReference>
<feature type="compositionally biased region" description="Basic and acidic residues" evidence="1">
    <location>
        <begin position="540"/>
        <end position="557"/>
    </location>
</feature>
<feature type="domain" description="Protein UNC80 C-terminal" evidence="2">
    <location>
        <begin position="18"/>
        <end position="84"/>
    </location>
</feature>
<dbReference type="GO" id="GO:0005261">
    <property type="term" value="F:monoatomic cation channel activity"/>
    <property type="evidence" value="ECO:0007669"/>
    <property type="project" value="TreeGrafter"/>
</dbReference>
<dbReference type="PANTHER" id="PTHR31781:SF1">
    <property type="entry name" value="PROTEIN UNC-80 HOMOLOG"/>
    <property type="match status" value="1"/>
</dbReference>
<organism evidence="3 4">
    <name type="scientific">Desmophyllum pertusum</name>
    <dbReference type="NCBI Taxonomy" id="174260"/>
    <lineage>
        <taxon>Eukaryota</taxon>
        <taxon>Metazoa</taxon>
        <taxon>Cnidaria</taxon>
        <taxon>Anthozoa</taxon>
        <taxon>Hexacorallia</taxon>
        <taxon>Scleractinia</taxon>
        <taxon>Caryophylliina</taxon>
        <taxon>Caryophylliidae</taxon>
        <taxon>Desmophyllum</taxon>
    </lineage>
</organism>
<evidence type="ECO:0000259" key="2">
    <source>
        <dbReference type="Pfam" id="PF20262"/>
    </source>
</evidence>
<dbReference type="OrthoDB" id="5584001at2759"/>
<dbReference type="Pfam" id="PF20262">
    <property type="entry name" value="UNC80_C"/>
    <property type="match status" value="2"/>
</dbReference>
<reference evidence="3" key="1">
    <citation type="submission" date="2023-01" db="EMBL/GenBank/DDBJ databases">
        <title>Genome assembly of the deep-sea coral Lophelia pertusa.</title>
        <authorList>
            <person name="Herrera S."/>
            <person name="Cordes E."/>
        </authorList>
    </citation>
    <scope>NUCLEOTIDE SEQUENCE</scope>
    <source>
        <strain evidence="3">USNM1676648</strain>
        <tissue evidence="3">Polyp</tissue>
    </source>
</reference>
<feature type="compositionally biased region" description="Acidic residues" evidence="1">
    <location>
        <begin position="442"/>
        <end position="452"/>
    </location>
</feature>
<evidence type="ECO:0000313" key="3">
    <source>
        <dbReference type="EMBL" id="KAJ7369619.1"/>
    </source>
</evidence>
<evidence type="ECO:0000256" key="1">
    <source>
        <dbReference type="SAM" id="MobiDB-lite"/>
    </source>
</evidence>